<evidence type="ECO:0000256" key="1">
    <source>
        <dbReference type="ARBA" id="ARBA00001794"/>
    </source>
</evidence>
<evidence type="ECO:0000313" key="11">
    <source>
        <dbReference type="Proteomes" id="UP000191554"/>
    </source>
</evidence>
<dbReference type="NCBIfam" id="NF003027">
    <property type="entry name" value="PRK03906.1"/>
    <property type="match status" value="2"/>
</dbReference>
<sequence>MKITFRWFGEKDDSIKLGQIKQIPAVTGVVGALYDVPVGEVWPMDKILALKDTVEKAGLELEVIESVNIHEDIKLGLPTRDKYIENYKQCIRNLGKAGVKVICYNFMPVFDWLRSELAYNLPDGSNALFYDHNAVKDIDPVKLVEDMATNSNGFILPGWEPDRLAILKDTLERYKSVDEEKLFDNLKYFLEQIIPVCEEADVKMAIHPDDPPWSLFGLPRIVTCKGNIDRLVKLVDSPYNGLTLCSGSLGANPENNIPDLVRHFGAMGRIHFGHVRNVKFIGERVFHEASHLSADGSLDLFEIMKAYHDIDFKGYIRPDHGRMIWGEKARPGYGLYDRALGITYLNGLWEAIGKMKKLQCK</sequence>
<dbReference type="GO" id="GO:0008198">
    <property type="term" value="F:ferrous iron binding"/>
    <property type="evidence" value="ECO:0007669"/>
    <property type="project" value="TreeGrafter"/>
</dbReference>
<keyword evidence="7 9" id="KW-0464">Manganese</keyword>
<dbReference type="GO" id="GO:0030145">
    <property type="term" value="F:manganese ion binding"/>
    <property type="evidence" value="ECO:0007669"/>
    <property type="project" value="TreeGrafter"/>
</dbReference>
<dbReference type="PIRSF" id="PIRSF016049">
    <property type="entry name" value="Man_dehyd"/>
    <property type="match status" value="1"/>
</dbReference>
<dbReference type="InterPro" id="IPR036237">
    <property type="entry name" value="Xyl_isomerase-like_sf"/>
</dbReference>
<dbReference type="InterPro" id="IPR004628">
    <property type="entry name" value="Man_deHydtase"/>
</dbReference>
<dbReference type="UniPathway" id="UPA00246"/>
<organism evidence="10 11">
    <name type="scientific">Ruminiclostridium hungatei</name>
    <name type="common">Clostridium hungatei</name>
    <dbReference type="NCBI Taxonomy" id="48256"/>
    <lineage>
        <taxon>Bacteria</taxon>
        <taxon>Bacillati</taxon>
        <taxon>Bacillota</taxon>
        <taxon>Clostridia</taxon>
        <taxon>Eubacteriales</taxon>
        <taxon>Oscillospiraceae</taxon>
        <taxon>Ruminiclostridium</taxon>
    </lineage>
</organism>
<dbReference type="GO" id="GO:0008927">
    <property type="term" value="F:mannonate dehydratase activity"/>
    <property type="evidence" value="ECO:0007669"/>
    <property type="project" value="UniProtKB-UniRule"/>
</dbReference>
<dbReference type="GO" id="GO:0042840">
    <property type="term" value="P:D-glucuronate catabolic process"/>
    <property type="evidence" value="ECO:0007669"/>
    <property type="project" value="TreeGrafter"/>
</dbReference>
<dbReference type="Proteomes" id="UP000191554">
    <property type="component" value="Unassembled WGS sequence"/>
</dbReference>
<dbReference type="PANTHER" id="PTHR30387:SF2">
    <property type="entry name" value="MANNONATE DEHYDRATASE"/>
    <property type="match status" value="1"/>
</dbReference>
<comment type="caution">
    <text evidence="10">The sequence shown here is derived from an EMBL/GenBank/DDBJ whole genome shotgun (WGS) entry which is preliminary data.</text>
</comment>
<dbReference type="NCBIfam" id="TIGR00695">
    <property type="entry name" value="uxuA"/>
    <property type="match status" value="1"/>
</dbReference>
<evidence type="ECO:0000313" key="10">
    <source>
        <dbReference type="EMBL" id="OPX45600.1"/>
    </source>
</evidence>
<dbReference type="STRING" id="48256.CLHUN_05370"/>
<evidence type="ECO:0000256" key="7">
    <source>
        <dbReference type="ARBA" id="ARBA00023211"/>
    </source>
</evidence>
<dbReference type="Pfam" id="PF03786">
    <property type="entry name" value="UxuA"/>
    <property type="match status" value="1"/>
</dbReference>
<gene>
    <name evidence="9 10" type="primary">uxuA</name>
    <name evidence="10" type="ORF">CLHUN_05370</name>
</gene>
<reference evidence="10 11" key="1">
    <citation type="submission" date="2017-03" db="EMBL/GenBank/DDBJ databases">
        <title>Genome sequence of Clostridium hungatei DSM 14427.</title>
        <authorList>
            <person name="Poehlein A."/>
            <person name="Daniel R."/>
        </authorList>
    </citation>
    <scope>NUCLEOTIDE SEQUENCE [LARGE SCALE GENOMIC DNA]</scope>
    <source>
        <strain evidence="10 11">DSM 14427</strain>
    </source>
</reference>
<name>A0A1V4SP15_RUMHU</name>
<dbReference type="EC" id="4.2.1.8" evidence="5 9"/>
<keyword evidence="11" id="KW-1185">Reference proteome</keyword>
<dbReference type="SUPFAM" id="SSF51658">
    <property type="entry name" value="Xylose isomerase-like"/>
    <property type="match status" value="1"/>
</dbReference>
<comment type="catalytic activity">
    <reaction evidence="1 9">
        <text>D-mannonate = 2-dehydro-3-deoxy-D-gluconate + H2O</text>
        <dbReference type="Rhea" id="RHEA:20097"/>
        <dbReference type="ChEBI" id="CHEBI:15377"/>
        <dbReference type="ChEBI" id="CHEBI:17767"/>
        <dbReference type="ChEBI" id="CHEBI:57990"/>
        <dbReference type="EC" id="4.2.1.8"/>
    </reaction>
</comment>
<comment type="function">
    <text evidence="2 9">Catalyzes the dehydration of D-mannonate.</text>
</comment>
<comment type="cofactor">
    <cofactor evidence="9">
        <name>Fe(2+)</name>
        <dbReference type="ChEBI" id="CHEBI:29033"/>
    </cofactor>
    <cofactor evidence="9">
        <name>Mn(2+)</name>
        <dbReference type="ChEBI" id="CHEBI:29035"/>
    </cofactor>
</comment>
<dbReference type="Gene3D" id="3.20.20.150">
    <property type="entry name" value="Divalent-metal-dependent TIM barrel enzymes"/>
    <property type="match status" value="1"/>
</dbReference>
<evidence type="ECO:0000256" key="4">
    <source>
        <dbReference type="ARBA" id="ARBA00007389"/>
    </source>
</evidence>
<keyword evidence="6 9" id="KW-0408">Iron</keyword>
<evidence type="ECO:0000256" key="6">
    <source>
        <dbReference type="ARBA" id="ARBA00023004"/>
    </source>
</evidence>
<dbReference type="HAMAP" id="MF_00106">
    <property type="entry name" value="UxuA"/>
    <property type="match status" value="1"/>
</dbReference>
<dbReference type="EMBL" id="MZGX01000003">
    <property type="protein sequence ID" value="OPX45600.1"/>
    <property type="molecule type" value="Genomic_DNA"/>
</dbReference>
<accession>A0A1V4SP15</accession>
<evidence type="ECO:0000256" key="3">
    <source>
        <dbReference type="ARBA" id="ARBA00004892"/>
    </source>
</evidence>
<evidence type="ECO:0000256" key="2">
    <source>
        <dbReference type="ARBA" id="ARBA00002713"/>
    </source>
</evidence>
<dbReference type="RefSeq" id="WP_080063014.1">
    <property type="nucleotide sequence ID" value="NZ_MZGX01000003.1"/>
</dbReference>
<comment type="similarity">
    <text evidence="4 9">Belongs to the mannonate dehydratase family.</text>
</comment>
<protein>
    <recommendedName>
        <fullName evidence="5 9">Mannonate dehydratase</fullName>
        <ecNumber evidence="5 9">4.2.1.8</ecNumber>
    </recommendedName>
    <alternativeName>
        <fullName evidence="9">D-mannonate hydro-lyase</fullName>
    </alternativeName>
</protein>
<dbReference type="OrthoDB" id="9780250at2"/>
<comment type="pathway">
    <text evidence="3 9">Carbohydrate metabolism; pentose and glucuronate interconversion.</text>
</comment>
<dbReference type="AlphaFoldDB" id="A0A1V4SP15"/>
<proteinExistence type="inferred from homology"/>
<dbReference type="PANTHER" id="PTHR30387">
    <property type="entry name" value="MANNONATE DEHYDRATASE"/>
    <property type="match status" value="1"/>
</dbReference>
<evidence type="ECO:0000256" key="9">
    <source>
        <dbReference type="HAMAP-Rule" id="MF_00106"/>
    </source>
</evidence>
<keyword evidence="8 9" id="KW-0456">Lyase</keyword>
<evidence type="ECO:0000256" key="5">
    <source>
        <dbReference type="ARBA" id="ARBA00012927"/>
    </source>
</evidence>
<evidence type="ECO:0000256" key="8">
    <source>
        <dbReference type="ARBA" id="ARBA00023239"/>
    </source>
</evidence>